<dbReference type="EMBL" id="LN614827">
    <property type="protein sequence ID" value="CEG57469.1"/>
    <property type="molecule type" value="Genomic_DNA"/>
</dbReference>
<sequence length="233" mass="25832">MNKHSLSIIIACLLSLDAYSGIYSGLNLGINSVTIDKDLLYPLEEVAPTSSSFSNAYTNFHGQILAGYEYPFSAKFSTSLEADADLFTGKSRYVINQWFFNESVTAEERLKYGFSLFLLPTYRYNESVRFFVGPGISTSYFAIKAINTAGNVGVSENVSQWLTGGGLKAGAITKISDNLDLLLTYQFTQYTSTTQTQIEPLSDETLQGRYKPYVNTILIGLRVNIPEHTVITK</sequence>
<dbReference type="HOGENOM" id="CLU_1194412_0_0_6"/>
<gene>
    <name evidence="1" type="ORF">LFA_2084</name>
</gene>
<dbReference type="STRING" id="1212491.LFA_2084"/>
<reference evidence="2" key="1">
    <citation type="submission" date="2014-09" db="EMBL/GenBank/DDBJ databases">
        <authorList>
            <person name="Gomez-Valero L."/>
        </authorList>
    </citation>
    <scope>NUCLEOTIDE SEQUENCE [LARGE SCALE GENOMIC DNA]</scope>
    <source>
        <strain evidence="2">ATCC700992</strain>
    </source>
</reference>
<dbReference type="KEGG" id="lfa:LFA_2084"/>
<dbReference type="RefSeq" id="WP_045095962.1">
    <property type="nucleotide sequence ID" value="NZ_LN614827.1"/>
</dbReference>
<dbReference type="Gene3D" id="2.40.160.20">
    <property type="match status" value="1"/>
</dbReference>
<name>A0A098G673_9GAMM</name>
<evidence type="ECO:0000313" key="1">
    <source>
        <dbReference type="EMBL" id="CEG57469.1"/>
    </source>
</evidence>
<dbReference type="SUPFAM" id="SSF56925">
    <property type="entry name" value="OMPA-like"/>
    <property type="match status" value="1"/>
</dbReference>
<dbReference type="Proteomes" id="UP000032430">
    <property type="component" value="Chromosome I"/>
</dbReference>
<dbReference type="AlphaFoldDB" id="A0A098G673"/>
<evidence type="ECO:0000313" key="2">
    <source>
        <dbReference type="Proteomes" id="UP000032430"/>
    </source>
</evidence>
<dbReference type="InterPro" id="IPR011250">
    <property type="entry name" value="OMP/PagP_B-barrel"/>
</dbReference>
<organism evidence="1 2">
    <name type="scientific">Legionella fallonii LLAP-10</name>
    <dbReference type="NCBI Taxonomy" id="1212491"/>
    <lineage>
        <taxon>Bacteria</taxon>
        <taxon>Pseudomonadati</taxon>
        <taxon>Pseudomonadota</taxon>
        <taxon>Gammaproteobacteria</taxon>
        <taxon>Legionellales</taxon>
        <taxon>Legionellaceae</taxon>
        <taxon>Legionella</taxon>
    </lineage>
</organism>
<dbReference type="OrthoDB" id="5649744at2"/>
<proteinExistence type="predicted"/>
<protein>
    <submittedName>
        <fullName evidence="1">Uncharacterized protein</fullName>
    </submittedName>
</protein>
<accession>A0A098G673</accession>
<keyword evidence="2" id="KW-1185">Reference proteome</keyword>